<proteinExistence type="inferred from homology"/>
<evidence type="ECO:0000256" key="3">
    <source>
        <dbReference type="ARBA" id="ARBA00022705"/>
    </source>
</evidence>
<evidence type="ECO:0000256" key="6">
    <source>
        <dbReference type="PIRNR" id="PIRNR000799"/>
    </source>
</evidence>
<evidence type="ECO:0000313" key="9">
    <source>
        <dbReference type="Proteomes" id="UP000054270"/>
    </source>
</evidence>
<dbReference type="Pfam" id="PF04042">
    <property type="entry name" value="DNA_pol_E_B"/>
    <property type="match status" value="1"/>
</dbReference>
<dbReference type="PANTHER" id="PTHR12708:SF0">
    <property type="entry name" value="DNA POLYMERASE EPSILON SUBUNIT 2"/>
    <property type="match status" value="1"/>
</dbReference>
<evidence type="ECO:0000256" key="5">
    <source>
        <dbReference type="ARBA" id="ARBA00023242"/>
    </source>
</evidence>
<dbReference type="GO" id="GO:0008622">
    <property type="term" value="C:epsilon DNA polymerase complex"/>
    <property type="evidence" value="ECO:0007669"/>
    <property type="project" value="UniProtKB-UniRule"/>
</dbReference>
<protein>
    <recommendedName>
        <fullName evidence="6">DNA polymerase epsilon subunit</fullName>
    </recommendedName>
    <alternativeName>
        <fullName evidence="6">DNA polymerase II subunit 2</fullName>
    </alternativeName>
</protein>
<accession>A0A0D2PH90</accession>
<dbReference type="STRING" id="945553.A0A0D2PH90"/>
<dbReference type="PIRSF" id="PIRSF000799">
    <property type="entry name" value="DNA_pol_eps_2"/>
    <property type="match status" value="1"/>
</dbReference>
<feature type="domain" description="DNA polymerase alpha/delta/epsilon subunit B" evidence="7">
    <location>
        <begin position="290"/>
        <end position="496"/>
    </location>
</feature>
<organism evidence="8 9">
    <name type="scientific">Hypholoma sublateritium (strain FD-334 SS-4)</name>
    <dbReference type="NCBI Taxonomy" id="945553"/>
    <lineage>
        <taxon>Eukaryota</taxon>
        <taxon>Fungi</taxon>
        <taxon>Dikarya</taxon>
        <taxon>Basidiomycota</taxon>
        <taxon>Agaricomycotina</taxon>
        <taxon>Agaricomycetes</taxon>
        <taxon>Agaricomycetidae</taxon>
        <taxon>Agaricales</taxon>
        <taxon>Agaricineae</taxon>
        <taxon>Strophariaceae</taxon>
        <taxon>Hypholoma</taxon>
    </lineage>
</organism>
<dbReference type="GO" id="GO:0003677">
    <property type="term" value="F:DNA binding"/>
    <property type="evidence" value="ECO:0007669"/>
    <property type="project" value="UniProtKB-UniRule"/>
</dbReference>
<dbReference type="OrthoDB" id="10254730at2759"/>
<dbReference type="PANTHER" id="PTHR12708">
    <property type="entry name" value="DNA POLYMERASE EPSILON SUBUNIT B"/>
    <property type="match status" value="1"/>
</dbReference>
<keyword evidence="4 6" id="KW-0238">DNA-binding</keyword>
<dbReference type="EMBL" id="KN817518">
    <property type="protein sequence ID" value="KJA30184.1"/>
    <property type="molecule type" value="Genomic_DNA"/>
</dbReference>
<dbReference type="OMA" id="FFCEGCF"/>
<evidence type="ECO:0000256" key="2">
    <source>
        <dbReference type="ARBA" id="ARBA00009560"/>
    </source>
</evidence>
<evidence type="ECO:0000313" key="8">
    <source>
        <dbReference type="EMBL" id="KJA30184.1"/>
    </source>
</evidence>
<name>A0A0D2PH90_HYPSF</name>
<comment type="subcellular location">
    <subcellularLocation>
        <location evidence="1 6">Nucleus</location>
    </subcellularLocation>
</comment>
<evidence type="ECO:0000256" key="1">
    <source>
        <dbReference type="ARBA" id="ARBA00004123"/>
    </source>
</evidence>
<comment type="similarity">
    <text evidence="2 6">Belongs to the DNA polymerase epsilon subunit B family.</text>
</comment>
<dbReference type="Proteomes" id="UP000054270">
    <property type="component" value="Unassembled WGS sequence"/>
</dbReference>
<dbReference type="GO" id="GO:0006261">
    <property type="term" value="P:DNA-templated DNA replication"/>
    <property type="evidence" value="ECO:0007669"/>
    <property type="project" value="InterPro"/>
</dbReference>
<keyword evidence="3 6" id="KW-0235">DNA replication</keyword>
<evidence type="ECO:0000259" key="7">
    <source>
        <dbReference type="Pfam" id="PF04042"/>
    </source>
</evidence>
<dbReference type="InterPro" id="IPR016266">
    <property type="entry name" value="POLE2"/>
</dbReference>
<dbReference type="GO" id="GO:0042276">
    <property type="term" value="P:error-prone translesion synthesis"/>
    <property type="evidence" value="ECO:0007669"/>
    <property type="project" value="TreeGrafter"/>
</dbReference>
<evidence type="ECO:0000256" key="4">
    <source>
        <dbReference type="ARBA" id="ARBA00023125"/>
    </source>
</evidence>
<keyword evidence="9" id="KW-1185">Reference proteome</keyword>
<dbReference type="Gene3D" id="3.60.21.60">
    <property type="match status" value="1"/>
</dbReference>
<reference evidence="9" key="1">
    <citation type="submission" date="2014-04" db="EMBL/GenBank/DDBJ databases">
        <title>Evolutionary Origins and Diversification of the Mycorrhizal Mutualists.</title>
        <authorList>
            <consortium name="DOE Joint Genome Institute"/>
            <consortium name="Mycorrhizal Genomics Consortium"/>
            <person name="Kohler A."/>
            <person name="Kuo A."/>
            <person name="Nagy L.G."/>
            <person name="Floudas D."/>
            <person name="Copeland A."/>
            <person name="Barry K.W."/>
            <person name="Cichocki N."/>
            <person name="Veneault-Fourrey C."/>
            <person name="LaButti K."/>
            <person name="Lindquist E.A."/>
            <person name="Lipzen A."/>
            <person name="Lundell T."/>
            <person name="Morin E."/>
            <person name="Murat C."/>
            <person name="Riley R."/>
            <person name="Ohm R."/>
            <person name="Sun H."/>
            <person name="Tunlid A."/>
            <person name="Henrissat B."/>
            <person name="Grigoriev I.V."/>
            <person name="Hibbett D.S."/>
            <person name="Martin F."/>
        </authorList>
    </citation>
    <scope>NUCLEOTIDE SEQUENCE [LARGE SCALE GENOMIC DNA]</scope>
    <source>
        <strain evidence="9">FD-334 SS-4</strain>
    </source>
</reference>
<dbReference type="InterPro" id="IPR007185">
    <property type="entry name" value="DNA_pol_a/d/e_bsu"/>
</dbReference>
<comment type="function">
    <text evidence="6">Participates in DNA repair and in chromosomal DNA replication.</text>
</comment>
<gene>
    <name evidence="8" type="ORF">HYPSUDRAFT_61025</name>
</gene>
<keyword evidence="5 6" id="KW-0539">Nucleus</keyword>
<dbReference type="AlphaFoldDB" id="A0A0D2PH90"/>
<sequence length="532" mass="60566">MADVRQRTIIKVFRKYSNSLGPDALQIIEGILDSHEIEDPDVESSLETLAKEYNKQDDATMKVSIDVLKRVYESLQDQGERTQVEKELIDPENHLYFIDAFEMPRWVWAPERSTFERIATPLTFSGTPESRVASIRDRLNIIRQCVLRNEHFAPSTLPSRDREKLVTLKSTKQLLGRFGERFLLLGMLAYNKEGKICLEDADGSVVLDFSTLDEPGDGLFSEGCFALIEGEYTEEATLEIIAIGQPPCESRETTRSIYGHIDFLGKGATSLREDREFQSRIREEIPELHFFFLSDVWLDHPQTLPGLQKVFDNCIENDFIPRVIVLCGNFTSTSIAHGNARDVQLYQENFDSLADLIASYPLITRSTHFVFVPGPLDITVNSTLPRRPLLASLTGKLKTKVPKVHFATNPCRIKFFDQEIVIFREDLMARILRNVVGVKPDVKSEDLKRFLVQSILDQSHLSPLTIDIQPVLSDYDHSLRLYPLPTTLILADRYDSYKVTYTGCHVFNPGSFIGKSLAFSTYTPAEVNSEEW</sequence>